<dbReference type="Proteomes" id="UP000240649">
    <property type="component" value="Segment"/>
</dbReference>
<keyword evidence="2" id="KW-1185">Reference proteome</keyword>
<dbReference type="EMBL" id="MG873442">
    <property type="protein sequence ID" value="AVJ48250.1"/>
    <property type="molecule type" value="Genomic_DNA"/>
</dbReference>
<proteinExistence type="predicted"/>
<protein>
    <submittedName>
        <fullName evidence="1">Uncharacterized protein</fullName>
    </submittedName>
</protein>
<dbReference type="KEGG" id="vg:77948369"/>
<evidence type="ECO:0000313" key="1">
    <source>
        <dbReference type="EMBL" id="AVJ48250.1"/>
    </source>
</evidence>
<dbReference type="RefSeq" id="YP_010672099.1">
    <property type="nucleotide sequence ID" value="NC_070974.1"/>
</dbReference>
<dbReference type="GeneID" id="77948369"/>
<sequence>MAKRQSVDLPFKTDDDGYVNCTCGAKVPIIAAESGYGTKHGEMWSCPSCDEAVAIAVKKELEELPF</sequence>
<reference evidence="1 2" key="1">
    <citation type="submission" date="2018-01" db="EMBL/GenBank/DDBJ databases">
        <title>Draft Genome Sequence of Salmonella Enteritidis Phage SE131.</title>
        <authorList>
            <person name="Kim Y."/>
            <person name="Han B.K."/>
            <person name="Kim H."/>
            <person name="Kim D."/>
        </authorList>
    </citation>
    <scope>NUCLEOTIDE SEQUENCE [LARGE SCALE GENOMIC DNA]</scope>
</reference>
<organism evidence="1 2">
    <name type="scientific">Salmonella phage SE131</name>
    <dbReference type="NCBI Taxonomy" id="2081631"/>
    <lineage>
        <taxon>Viruses</taxon>
        <taxon>Duplodnaviria</taxon>
        <taxon>Heunggongvirae</taxon>
        <taxon>Uroviricota</taxon>
        <taxon>Caudoviricetes</taxon>
        <taxon>Grimontviridae</taxon>
        <taxon>Moazamivirus</taxon>
        <taxon>Moazamivirus SE131</taxon>
    </lineage>
</organism>
<accession>A0A2P1CAK7</accession>
<name>A0A2P1CAK7_9CAUD</name>
<evidence type="ECO:0000313" key="2">
    <source>
        <dbReference type="Proteomes" id="UP000240649"/>
    </source>
</evidence>